<comment type="catalytic activity">
    <reaction evidence="5">
        <text>L-seryl-[pyruvate dehydrogenase E1 alpha subunit] + ATP = O-phospho-L-seryl-[pyruvate dehydrogenase E1 alpha subunit] + ADP + H(+)</text>
        <dbReference type="Rhea" id="RHEA:23052"/>
        <dbReference type="Rhea" id="RHEA-COMP:13689"/>
        <dbReference type="Rhea" id="RHEA-COMP:13690"/>
        <dbReference type="ChEBI" id="CHEBI:15378"/>
        <dbReference type="ChEBI" id="CHEBI:29999"/>
        <dbReference type="ChEBI" id="CHEBI:30616"/>
        <dbReference type="ChEBI" id="CHEBI:83421"/>
        <dbReference type="ChEBI" id="CHEBI:456216"/>
        <dbReference type="EC" id="2.7.11.2"/>
    </reaction>
</comment>
<organism evidence="8 9">
    <name type="scientific">Phytophthora oleae</name>
    <dbReference type="NCBI Taxonomy" id="2107226"/>
    <lineage>
        <taxon>Eukaryota</taxon>
        <taxon>Sar</taxon>
        <taxon>Stramenopiles</taxon>
        <taxon>Oomycota</taxon>
        <taxon>Peronosporomycetes</taxon>
        <taxon>Peronosporales</taxon>
        <taxon>Peronosporaceae</taxon>
        <taxon>Phytophthora</taxon>
    </lineage>
</organism>
<keyword evidence="6" id="KW-0496">Mitochondrion</keyword>
<keyword evidence="9" id="KW-1185">Reference proteome</keyword>
<reference evidence="8 9" key="1">
    <citation type="submission" date="2024-09" db="EMBL/GenBank/DDBJ databases">
        <title>Genome sequencing and assembly of Phytophthora oleae, isolate VK10A, causative agent of rot of olive drupes.</title>
        <authorList>
            <person name="Conti Taguali S."/>
            <person name="Riolo M."/>
            <person name="La Spada F."/>
            <person name="Cacciola S.O."/>
            <person name="Dionisio G."/>
        </authorList>
    </citation>
    <scope>NUCLEOTIDE SEQUENCE [LARGE SCALE GENOMIC DNA]</scope>
    <source>
        <strain evidence="8 9">VK10A</strain>
    </source>
</reference>
<dbReference type="Pfam" id="PF10436">
    <property type="entry name" value="BCDHK_Adom3"/>
    <property type="match status" value="1"/>
</dbReference>
<dbReference type="InterPro" id="IPR036784">
    <property type="entry name" value="AK/P_DHK_N_sf"/>
</dbReference>
<proteinExistence type="inferred from homology"/>
<dbReference type="Gene3D" id="1.20.140.20">
    <property type="entry name" value="Alpha-ketoacid/pyruvate dehydrogenase kinase, N-terminal domain"/>
    <property type="match status" value="1"/>
</dbReference>
<comment type="subcellular location">
    <subcellularLocation>
        <location evidence="6">Mitochondrion matrix</location>
    </subcellularLocation>
</comment>
<keyword evidence="3 6" id="KW-0418">Kinase</keyword>
<keyword evidence="2 6" id="KW-0547">Nucleotide-binding</keyword>
<dbReference type="AlphaFoldDB" id="A0ABD3ERR8"/>
<gene>
    <name evidence="8" type="primary">PDK2_1</name>
    <name evidence="8" type="ORF">V7S43_018221</name>
</gene>
<sequence length="177" mass="19628">MAISMDQVREIAVTEPIPLSLRQMRTFADGGAKVRVASAKFLHKELQSRFARAIVELSDLPLGLSNTAAIQQAIDVYRRELQWISTTKPSNTLSEDRQFTENLRQAKLRGSNLVPIICYALQQLKATDLDVGALQLDSVQQDIKDVWIDFSWAASAFGCSSDTASSPWSDQVAAWTV</sequence>
<name>A0ABD3ERR8_9STRA</name>
<dbReference type="PANTHER" id="PTHR11947">
    <property type="entry name" value="PYRUVATE DEHYDROGENASE KINASE"/>
    <property type="match status" value="1"/>
</dbReference>
<dbReference type="GO" id="GO:0005759">
    <property type="term" value="C:mitochondrial matrix"/>
    <property type="evidence" value="ECO:0007669"/>
    <property type="project" value="UniProtKB-SubCell"/>
</dbReference>
<keyword evidence="4 6" id="KW-0067">ATP-binding</keyword>
<dbReference type="GO" id="GO:0004740">
    <property type="term" value="F:pyruvate dehydrogenase (acetyl-transferring) kinase activity"/>
    <property type="evidence" value="ECO:0007669"/>
    <property type="project" value="UniProtKB-EC"/>
</dbReference>
<dbReference type="GO" id="GO:0005524">
    <property type="term" value="F:ATP binding"/>
    <property type="evidence" value="ECO:0007669"/>
    <property type="project" value="UniProtKB-UniRule"/>
</dbReference>
<evidence type="ECO:0000256" key="3">
    <source>
        <dbReference type="ARBA" id="ARBA00022777"/>
    </source>
</evidence>
<evidence type="ECO:0000256" key="6">
    <source>
        <dbReference type="RuleBase" id="RU366032"/>
    </source>
</evidence>
<dbReference type="EC" id="2.7.11.-" evidence="6"/>
<evidence type="ECO:0000256" key="2">
    <source>
        <dbReference type="ARBA" id="ARBA00022741"/>
    </source>
</evidence>
<dbReference type="Proteomes" id="UP001632037">
    <property type="component" value="Unassembled WGS sequence"/>
</dbReference>
<dbReference type="EMBL" id="JBIMZQ010000072">
    <property type="protein sequence ID" value="KAL3656881.1"/>
    <property type="molecule type" value="Genomic_DNA"/>
</dbReference>
<comment type="caution">
    <text evidence="8">The sequence shown here is derived from an EMBL/GenBank/DDBJ whole genome shotgun (WGS) entry which is preliminary data.</text>
</comment>
<feature type="domain" description="Branched-chain alpha-ketoacid dehydrogenase kinase/Pyruvate dehydrogenase kinase N-terminal" evidence="7">
    <location>
        <begin position="18"/>
        <end position="127"/>
    </location>
</feature>
<evidence type="ECO:0000259" key="7">
    <source>
        <dbReference type="Pfam" id="PF10436"/>
    </source>
</evidence>
<evidence type="ECO:0000313" key="8">
    <source>
        <dbReference type="EMBL" id="KAL3656881.1"/>
    </source>
</evidence>
<evidence type="ECO:0000256" key="4">
    <source>
        <dbReference type="ARBA" id="ARBA00022840"/>
    </source>
</evidence>
<accession>A0ABD3ERR8</accession>
<protein>
    <recommendedName>
        <fullName evidence="6">Protein-serine/threonine kinase</fullName>
        <ecNumber evidence="6">2.7.11.-</ecNumber>
    </recommendedName>
</protein>
<dbReference type="InterPro" id="IPR039028">
    <property type="entry name" value="BCKD/PDK"/>
</dbReference>
<evidence type="ECO:0000256" key="1">
    <source>
        <dbReference type="ARBA" id="ARBA00022679"/>
    </source>
</evidence>
<evidence type="ECO:0000256" key="5">
    <source>
        <dbReference type="ARBA" id="ARBA00048201"/>
    </source>
</evidence>
<dbReference type="PANTHER" id="PTHR11947:SF3">
    <property type="entry name" value="[PYRUVATE DEHYDROGENASE (ACETYL-TRANSFERRING)] KINASE, MITOCHONDRIAL"/>
    <property type="match status" value="1"/>
</dbReference>
<keyword evidence="1 6" id="KW-0808">Transferase</keyword>
<dbReference type="InterPro" id="IPR018955">
    <property type="entry name" value="BCDHK/PDK_N"/>
</dbReference>
<dbReference type="SUPFAM" id="SSF69012">
    <property type="entry name" value="alpha-ketoacid dehydrogenase kinase, N-terminal domain"/>
    <property type="match status" value="1"/>
</dbReference>
<evidence type="ECO:0000313" key="9">
    <source>
        <dbReference type="Proteomes" id="UP001632037"/>
    </source>
</evidence>
<comment type="similarity">
    <text evidence="6">Belongs to the PDK/BCKDK protein kinase family.</text>
</comment>